<name>A0A4R9KBH4_9LEPT</name>
<evidence type="ECO:0000313" key="3">
    <source>
        <dbReference type="EMBL" id="TGL62173.1"/>
    </source>
</evidence>
<keyword evidence="2" id="KW-0732">Signal</keyword>
<reference evidence="3" key="1">
    <citation type="journal article" date="2019" name="PLoS Negl. Trop. Dis.">
        <title>Revisiting the worldwide diversity of Leptospira species in the environment.</title>
        <authorList>
            <person name="Vincent A.T."/>
            <person name="Schiettekatte O."/>
            <person name="Bourhy P."/>
            <person name="Veyrier F.J."/>
            <person name="Picardeau M."/>
        </authorList>
    </citation>
    <scope>NUCLEOTIDE SEQUENCE [LARGE SCALE GENOMIC DNA]</scope>
    <source>
        <strain evidence="3">201702476</strain>
    </source>
</reference>
<keyword evidence="4" id="KW-1185">Reference proteome</keyword>
<sequence>MQAHKYTLAILTLFLVGQLSAQAAEPKANTTTETKAVEKAEEVVDELLGKKDKSGDVVTASKETLFITSKTAFTLEAKDDSSSIDYIEWKPKSGDYRRFTQPIRISEEGATEIHYRSVDKAGNAEIPKVLVVVVDNTAPRVNLLPAEQFFVLDGVPYTSKNNSYTIVAEDKNGVDKISYSINTEANKTYAEPIKLEKGGANVIKYAAADKSGNSSPESSLIITVDDMKPTVEIVPSLPLVDISGKAFAKRGNVFHVNAYDKESGVKKILIKLDAETEFRPYLEAITVEMQGEHTIRAIAIDNVGNQSDAVELKFNVDLTPPSSVIQKSDKVAEPAAVKPEETTPAPAQ</sequence>
<dbReference type="InterPro" id="IPR058094">
    <property type="entry name" value="Ig-like_OmpL47-like"/>
</dbReference>
<organism evidence="3 4">
    <name type="scientific">Leptospira ognonensis</name>
    <dbReference type="NCBI Taxonomy" id="2484945"/>
    <lineage>
        <taxon>Bacteria</taxon>
        <taxon>Pseudomonadati</taxon>
        <taxon>Spirochaetota</taxon>
        <taxon>Spirochaetia</taxon>
        <taxon>Leptospirales</taxon>
        <taxon>Leptospiraceae</taxon>
        <taxon>Leptospira</taxon>
    </lineage>
</organism>
<dbReference type="EMBL" id="RQGD01000010">
    <property type="protein sequence ID" value="TGL62173.1"/>
    <property type="molecule type" value="Genomic_DNA"/>
</dbReference>
<protein>
    <recommendedName>
        <fullName evidence="5">Bacterial group 3 Ig-like protein</fullName>
    </recommendedName>
</protein>
<feature type="region of interest" description="Disordered" evidence="1">
    <location>
        <begin position="321"/>
        <end position="348"/>
    </location>
</feature>
<feature type="chain" id="PRO_5020678221" description="Bacterial group 3 Ig-like protein" evidence="2">
    <location>
        <begin position="24"/>
        <end position="348"/>
    </location>
</feature>
<evidence type="ECO:0000313" key="4">
    <source>
        <dbReference type="Proteomes" id="UP000297693"/>
    </source>
</evidence>
<dbReference type="AlphaFoldDB" id="A0A4R9KBH4"/>
<dbReference type="NCBIfam" id="NF047441">
    <property type="entry name" value="Lepto_OmpL47"/>
    <property type="match status" value="1"/>
</dbReference>
<evidence type="ECO:0008006" key="5">
    <source>
        <dbReference type="Google" id="ProtNLM"/>
    </source>
</evidence>
<evidence type="ECO:0000256" key="2">
    <source>
        <dbReference type="SAM" id="SignalP"/>
    </source>
</evidence>
<accession>A0A4R9KBH4</accession>
<dbReference type="RefSeq" id="WP_135621847.1">
    <property type="nucleotide sequence ID" value="NZ_RQGD01000010.1"/>
</dbReference>
<dbReference type="Proteomes" id="UP000297693">
    <property type="component" value="Unassembled WGS sequence"/>
</dbReference>
<feature type="signal peptide" evidence="2">
    <location>
        <begin position="1"/>
        <end position="23"/>
    </location>
</feature>
<dbReference type="NCBIfam" id="NF047446">
    <property type="entry name" value="barrel_OmpL47"/>
    <property type="match status" value="3"/>
</dbReference>
<proteinExistence type="predicted"/>
<comment type="caution">
    <text evidence="3">The sequence shown here is derived from an EMBL/GenBank/DDBJ whole genome shotgun (WGS) entry which is preliminary data.</text>
</comment>
<evidence type="ECO:0000256" key="1">
    <source>
        <dbReference type="SAM" id="MobiDB-lite"/>
    </source>
</evidence>
<dbReference type="OrthoDB" id="355841at2"/>
<gene>
    <name evidence="3" type="ORF">EHQ58_02915</name>
</gene>